<evidence type="ECO:0000256" key="5">
    <source>
        <dbReference type="SAM" id="MobiDB-lite"/>
    </source>
</evidence>
<sequence>MSAQQQYCLRWNNHRSNLLTVFDQLLQNEAFTDVTLACEGGMSVKCHKMVLAACSSYFQSLFTELPCRHPVVVLKDVRYGEMKAILEYMYKGEVNVAQDQLGALLKVAEALKVKGLVEENGSRPQMKRPEDEGNAISTSTTSHAPPSSSVNSEESPPHSTGVHHAGFPKLPYLYGSNKLMGERSGGRMSVPMWPMEGICVPNMQGNSGSQNSPSMAMLNWCYESPNIDRQPVRRKKLPSPLLSHDTPILRTVLGQGQADSSQPVPLICRPDSYEPGNHSPFTNGSGPDQETLLNIKQDPSLGDAPSPYTDISNVEEENSERHSLSGLHSSQPHSMYGDSKGGISSAIATYVPTSKPAEWKRYKQYTRNDIMSAIEAVRRGMSAVKAAKKFGVPSRTLYDKVKKLGITTNRQVRRSSNSNGSPAFQYTSYGLGMLINESERLTKKFNSVQSIDVQNIKCEDYGREAIAAMGVASNMENSGNFSSPGNNERSLSPNLIKYAHRRSVSPLSLQQIEEDSNQVEDLSITRKPEPPPTSRVIMPPMSQASTMVTTASDSQDNTD</sequence>
<dbReference type="RefSeq" id="XP_014249517.1">
    <property type="nucleotide sequence ID" value="XM_014394031.2"/>
</dbReference>
<evidence type="ECO:0000256" key="1">
    <source>
        <dbReference type="ARBA" id="ARBA00004123"/>
    </source>
</evidence>
<evidence type="ECO:0000313" key="8">
    <source>
        <dbReference type="EnsemblMetazoa" id="XP_014249517.1"/>
    </source>
</evidence>
<comment type="subcellular location">
    <subcellularLocation>
        <location evidence="1 4">Nucleus</location>
    </subcellularLocation>
</comment>
<dbReference type="Proteomes" id="UP000494040">
    <property type="component" value="Unassembled WGS sequence"/>
</dbReference>
<dbReference type="PANTHER" id="PTHR23110:SF82">
    <property type="entry name" value="PROTEIN TRAMTRACK, ALPHA ISOFORM"/>
    <property type="match status" value="1"/>
</dbReference>
<dbReference type="PROSITE" id="PS50960">
    <property type="entry name" value="HTH_PSQ"/>
    <property type="match status" value="1"/>
</dbReference>
<evidence type="ECO:0000256" key="2">
    <source>
        <dbReference type="ARBA" id="ARBA00023125"/>
    </source>
</evidence>
<evidence type="ECO:0000256" key="4">
    <source>
        <dbReference type="PROSITE-ProRule" id="PRU00320"/>
    </source>
</evidence>
<dbReference type="Gene3D" id="1.10.10.60">
    <property type="entry name" value="Homeodomain-like"/>
    <property type="match status" value="1"/>
</dbReference>
<evidence type="ECO:0000259" key="6">
    <source>
        <dbReference type="PROSITE" id="PS50097"/>
    </source>
</evidence>
<feature type="region of interest" description="Disordered" evidence="5">
    <location>
        <begin position="254"/>
        <end position="339"/>
    </location>
</feature>
<feature type="compositionally biased region" description="Polar residues" evidence="5">
    <location>
        <begin position="542"/>
        <end position="559"/>
    </location>
</feature>
<name>A0A8I6RX05_CIMLE</name>
<evidence type="ECO:0000259" key="7">
    <source>
        <dbReference type="PROSITE" id="PS50960"/>
    </source>
</evidence>
<dbReference type="PROSITE" id="PS50097">
    <property type="entry name" value="BTB"/>
    <property type="match status" value="1"/>
</dbReference>
<dbReference type="InterPro" id="IPR011333">
    <property type="entry name" value="SKP1/BTB/POZ_sf"/>
</dbReference>
<dbReference type="SUPFAM" id="SSF54695">
    <property type="entry name" value="POZ domain"/>
    <property type="match status" value="1"/>
</dbReference>
<dbReference type="KEGG" id="clec:106666678"/>
<keyword evidence="2 4" id="KW-0238">DNA-binding</keyword>
<feature type="compositionally biased region" description="Polar residues" evidence="5">
    <location>
        <begin position="279"/>
        <end position="294"/>
    </location>
</feature>
<dbReference type="GO" id="GO:0003677">
    <property type="term" value="F:DNA binding"/>
    <property type="evidence" value="ECO:0007669"/>
    <property type="project" value="UniProtKB-UniRule"/>
</dbReference>
<feature type="compositionally biased region" description="Basic and acidic residues" evidence="5">
    <location>
        <begin position="119"/>
        <end position="131"/>
    </location>
</feature>
<feature type="region of interest" description="Disordered" evidence="5">
    <location>
        <begin position="514"/>
        <end position="559"/>
    </location>
</feature>
<protein>
    <submittedName>
        <fullName evidence="8">Uncharacterized protein</fullName>
    </submittedName>
</protein>
<dbReference type="EnsemblMetazoa" id="XM_014394031.2">
    <property type="protein sequence ID" value="XP_014249517.1"/>
    <property type="gene ID" value="LOC106666678"/>
</dbReference>
<dbReference type="AlphaFoldDB" id="A0A8I6RX05"/>
<dbReference type="InterPro" id="IPR051095">
    <property type="entry name" value="Dros_DevTransReg"/>
</dbReference>
<reference evidence="8" key="1">
    <citation type="submission" date="2022-01" db="UniProtKB">
        <authorList>
            <consortium name="EnsemblMetazoa"/>
        </authorList>
    </citation>
    <scope>IDENTIFICATION</scope>
</reference>
<accession>A0A8I6RX05</accession>
<dbReference type="SUPFAM" id="SSF46689">
    <property type="entry name" value="Homeodomain-like"/>
    <property type="match status" value="1"/>
</dbReference>
<feature type="domain" description="BTB" evidence="6">
    <location>
        <begin position="32"/>
        <end position="98"/>
    </location>
</feature>
<dbReference type="GO" id="GO:0006357">
    <property type="term" value="P:regulation of transcription by RNA polymerase II"/>
    <property type="evidence" value="ECO:0007669"/>
    <property type="project" value="TreeGrafter"/>
</dbReference>
<dbReference type="Gene3D" id="3.30.710.10">
    <property type="entry name" value="Potassium Channel Kv1.1, Chain A"/>
    <property type="match status" value="1"/>
</dbReference>
<dbReference type="SMART" id="SM00225">
    <property type="entry name" value="BTB"/>
    <property type="match status" value="1"/>
</dbReference>
<dbReference type="Pfam" id="PF05225">
    <property type="entry name" value="HTH_psq"/>
    <property type="match status" value="1"/>
</dbReference>
<keyword evidence="3 4" id="KW-0539">Nucleus</keyword>
<dbReference type="OrthoDB" id="10261408at2759"/>
<feature type="region of interest" description="Disordered" evidence="5">
    <location>
        <begin position="119"/>
        <end position="166"/>
    </location>
</feature>
<proteinExistence type="predicted"/>
<dbReference type="InterPro" id="IPR007889">
    <property type="entry name" value="HTH_Psq"/>
</dbReference>
<dbReference type="PANTHER" id="PTHR23110">
    <property type="entry name" value="BTB DOMAIN TRANSCRIPTION FACTOR"/>
    <property type="match status" value="1"/>
</dbReference>
<feature type="domain" description="HTH psq-type" evidence="7">
    <location>
        <begin position="356"/>
        <end position="407"/>
    </location>
</feature>
<dbReference type="InterPro" id="IPR000210">
    <property type="entry name" value="BTB/POZ_dom"/>
</dbReference>
<dbReference type="CDD" id="cd18315">
    <property type="entry name" value="BTB_POZ_BAB-like"/>
    <property type="match status" value="1"/>
</dbReference>
<organism evidence="8 9">
    <name type="scientific">Cimex lectularius</name>
    <name type="common">Bed bug</name>
    <name type="synonym">Acanthia lectularia</name>
    <dbReference type="NCBI Taxonomy" id="79782"/>
    <lineage>
        <taxon>Eukaryota</taxon>
        <taxon>Metazoa</taxon>
        <taxon>Ecdysozoa</taxon>
        <taxon>Arthropoda</taxon>
        <taxon>Hexapoda</taxon>
        <taxon>Insecta</taxon>
        <taxon>Pterygota</taxon>
        <taxon>Neoptera</taxon>
        <taxon>Paraneoptera</taxon>
        <taxon>Hemiptera</taxon>
        <taxon>Heteroptera</taxon>
        <taxon>Panheteroptera</taxon>
        <taxon>Cimicomorpha</taxon>
        <taxon>Cimicidae</taxon>
        <taxon>Cimex</taxon>
    </lineage>
</organism>
<dbReference type="FunFam" id="1.10.10.60:FF:000019">
    <property type="entry name" value="Ligand-dependent corepressor isoform 1"/>
    <property type="match status" value="1"/>
</dbReference>
<feature type="compositionally biased region" description="Low complexity" evidence="5">
    <location>
        <begin position="137"/>
        <end position="159"/>
    </location>
</feature>
<dbReference type="InterPro" id="IPR009057">
    <property type="entry name" value="Homeodomain-like_sf"/>
</dbReference>
<dbReference type="Pfam" id="PF00651">
    <property type="entry name" value="BTB"/>
    <property type="match status" value="1"/>
</dbReference>
<keyword evidence="9" id="KW-1185">Reference proteome</keyword>
<dbReference type="GeneID" id="106666678"/>
<evidence type="ECO:0000313" key="9">
    <source>
        <dbReference type="Proteomes" id="UP000494040"/>
    </source>
</evidence>
<dbReference type="GO" id="GO:0005634">
    <property type="term" value="C:nucleus"/>
    <property type="evidence" value="ECO:0007669"/>
    <property type="project" value="UniProtKB-SubCell"/>
</dbReference>
<dbReference type="OMA" id="MPPTIPH"/>
<evidence type="ECO:0000256" key="3">
    <source>
        <dbReference type="ARBA" id="ARBA00023242"/>
    </source>
</evidence>
<feature type="DNA-binding region" description="H-T-H motif" evidence="4">
    <location>
        <begin position="383"/>
        <end position="403"/>
    </location>
</feature>